<evidence type="ECO:0000256" key="2">
    <source>
        <dbReference type="ARBA" id="ARBA00012438"/>
    </source>
</evidence>
<keyword evidence="8" id="KW-1185">Reference proteome</keyword>
<dbReference type="CDD" id="cd16922">
    <property type="entry name" value="HATPase_EvgS-ArcB-TorS-like"/>
    <property type="match status" value="1"/>
</dbReference>
<keyword evidence="4" id="KW-0418">Kinase</keyword>
<accession>A0ABT6KG14</accession>
<evidence type="ECO:0000313" key="8">
    <source>
        <dbReference type="Proteomes" id="UP001159386"/>
    </source>
</evidence>
<dbReference type="SUPFAM" id="SSF55874">
    <property type="entry name" value="ATPase domain of HSP90 chaperone/DNA topoisomerase II/histidine kinase"/>
    <property type="match status" value="1"/>
</dbReference>
<dbReference type="PRINTS" id="PR00344">
    <property type="entry name" value="BCTRLSENSOR"/>
</dbReference>
<dbReference type="PANTHER" id="PTHR43047">
    <property type="entry name" value="TWO-COMPONENT HISTIDINE PROTEIN KINASE"/>
    <property type="match status" value="1"/>
</dbReference>
<evidence type="ECO:0000259" key="6">
    <source>
        <dbReference type="PROSITE" id="PS50109"/>
    </source>
</evidence>
<comment type="caution">
    <text evidence="7">The sequence shown here is derived from an EMBL/GenBank/DDBJ whole genome shotgun (WGS) entry which is preliminary data.</text>
</comment>
<gene>
    <name evidence="7" type="ORF">NWP22_12625</name>
</gene>
<dbReference type="InterPro" id="IPR005467">
    <property type="entry name" value="His_kinase_dom"/>
</dbReference>
<dbReference type="Gene3D" id="3.30.565.10">
    <property type="entry name" value="Histidine kinase-like ATPase, C-terminal domain"/>
    <property type="match status" value="1"/>
</dbReference>
<comment type="catalytic activity">
    <reaction evidence="1">
        <text>ATP + protein L-histidine = ADP + protein N-phospho-L-histidine.</text>
        <dbReference type="EC" id="2.7.13.3"/>
    </reaction>
</comment>
<evidence type="ECO:0000256" key="3">
    <source>
        <dbReference type="ARBA" id="ARBA00022679"/>
    </source>
</evidence>
<dbReference type="EMBL" id="JANQDF010000128">
    <property type="protein sequence ID" value="MDH6106703.1"/>
    <property type="molecule type" value="Genomic_DNA"/>
</dbReference>
<dbReference type="InterPro" id="IPR003594">
    <property type="entry name" value="HATPase_dom"/>
</dbReference>
<proteinExistence type="predicted"/>
<protein>
    <recommendedName>
        <fullName evidence="2">histidine kinase</fullName>
        <ecNumber evidence="2">2.7.13.3</ecNumber>
    </recommendedName>
</protein>
<dbReference type="PROSITE" id="PS50109">
    <property type="entry name" value="HIS_KIN"/>
    <property type="match status" value="1"/>
</dbReference>
<evidence type="ECO:0000256" key="1">
    <source>
        <dbReference type="ARBA" id="ARBA00000085"/>
    </source>
</evidence>
<dbReference type="InterPro" id="IPR036890">
    <property type="entry name" value="HATPase_C_sf"/>
</dbReference>
<feature type="domain" description="Histidine kinase" evidence="6">
    <location>
        <begin position="1"/>
        <end position="126"/>
    </location>
</feature>
<keyword evidence="7" id="KW-0547">Nucleotide-binding</keyword>
<keyword evidence="7" id="KW-0067">ATP-binding</keyword>
<dbReference type="SMART" id="SM00387">
    <property type="entry name" value="HATPase_c"/>
    <property type="match status" value="1"/>
</dbReference>
<dbReference type="PANTHER" id="PTHR43047:SF72">
    <property type="entry name" value="OSMOSENSING HISTIDINE PROTEIN KINASE SLN1"/>
    <property type="match status" value="1"/>
</dbReference>
<evidence type="ECO:0000313" key="7">
    <source>
        <dbReference type="EMBL" id="MDH6106703.1"/>
    </source>
</evidence>
<evidence type="ECO:0000256" key="4">
    <source>
        <dbReference type="ARBA" id="ARBA00022777"/>
    </source>
</evidence>
<evidence type="ECO:0000256" key="5">
    <source>
        <dbReference type="ARBA" id="ARBA00023012"/>
    </source>
</evidence>
<name>A0ABT6KG14_9CYAN</name>
<dbReference type="Pfam" id="PF02518">
    <property type="entry name" value="HATPase_c"/>
    <property type="match status" value="1"/>
</dbReference>
<dbReference type="GO" id="GO:0005524">
    <property type="term" value="F:ATP binding"/>
    <property type="evidence" value="ECO:0007669"/>
    <property type="project" value="UniProtKB-KW"/>
</dbReference>
<dbReference type="InterPro" id="IPR004358">
    <property type="entry name" value="Sig_transdc_His_kin-like_C"/>
</dbReference>
<organism evidence="7 8">
    <name type="scientific">Anabaenopsis tanganyikae CS-531</name>
    <dbReference type="NCBI Taxonomy" id="2785304"/>
    <lineage>
        <taxon>Bacteria</taxon>
        <taxon>Bacillati</taxon>
        <taxon>Cyanobacteriota</taxon>
        <taxon>Cyanophyceae</taxon>
        <taxon>Nostocales</taxon>
        <taxon>Nodulariaceae</taxon>
        <taxon>Anabaenopsis</taxon>
        <taxon>Anabaenopsis tanganyikae</taxon>
    </lineage>
</organism>
<keyword evidence="3" id="KW-0808">Transferase</keyword>
<dbReference type="RefSeq" id="WP_280801962.1">
    <property type="nucleotide sequence ID" value="NZ_JANQDF010000128.1"/>
</dbReference>
<feature type="non-terminal residue" evidence="7">
    <location>
        <position position="1"/>
    </location>
</feature>
<dbReference type="Proteomes" id="UP001159386">
    <property type="component" value="Unassembled WGS sequence"/>
</dbReference>
<sequence>ISLKFNVPNIQIFADFRAILQTLTNLLGNAIKFSRPGGTVELSVSMSEEDILFTITDQGKGIPPEKLEAIFGRFQQVDVSDARQKGGTGLGLAICRSIVEEHQGKIWAESVLNIGSTFYFNIPRKYL</sequence>
<keyword evidence="5" id="KW-0902">Two-component regulatory system</keyword>
<dbReference type="EC" id="2.7.13.3" evidence="2"/>
<reference evidence="7 8" key="1">
    <citation type="journal article" date="2023" name="J. Phycol.">
        <title>Chrysosporum ovalisporum is synonymous with the true-branching cyanobacterium Umezakia natans (Nostocales/Aphanizomenonaceae).</title>
        <authorList>
            <person name="McGregor G.B."/>
            <person name="Sendall B.C."/>
            <person name="Niiyama Y."/>
            <person name="Tuji A."/>
            <person name="Willis A."/>
        </authorList>
    </citation>
    <scope>NUCLEOTIDE SEQUENCE [LARGE SCALE GENOMIC DNA]</scope>
    <source>
        <strain evidence="7 8">CS-531</strain>
    </source>
</reference>